<organism evidence="6 7">
    <name type="scientific">Phomopsis amygdali</name>
    <name type="common">Fusicoccum amygdali</name>
    <dbReference type="NCBI Taxonomy" id="1214568"/>
    <lineage>
        <taxon>Eukaryota</taxon>
        <taxon>Fungi</taxon>
        <taxon>Dikarya</taxon>
        <taxon>Ascomycota</taxon>
        <taxon>Pezizomycotina</taxon>
        <taxon>Sordariomycetes</taxon>
        <taxon>Sordariomycetidae</taxon>
        <taxon>Diaporthales</taxon>
        <taxon>Diaporthaceae</taxon>
        <taxon>Diaporthe</taxon>
    </lineage>
</organism>
<feature type="compositionally biased region" description="Basic and acidic residues" evidence="4">
    <location>
        <begin position="675"/>
        <end position="686"/>
    </location>
</feature>
<dbReference type="InterPro" id="IPR001300">
    <property type="entry name" value="Peptidase_C2_calpain_cat"/>
</dbReference>
<feature type="region of interest" description="Disordered" evidence="4">
    <location>
        <begin position="1"/>
        <end position="22"/>
    </location>
</feature>
<feature type="domain" description="Calpain catalytic" evidence="5">
    <location>
        <begin position="113"/>
        <end position="471"/>
    </location>
</feature>
<dbReference type="PANTHER" id="PTHR10183">
    <property type="entry name" value="CALPAIN"/>
    <property type="match status" value="1"/>
</dbReference>
<name>A0AAD9S8J1_PHOAM</name>
<feature type="active site" evidence="2 3">
    <location>
        <position position="384"/>
    </location>
</feature>
<reference evidence="6" key="1">
    <citation type="submission" date="2023-06" db="EMBL/GenBank/DDBJ databases">
        <authorList>
            <person name="Noh H."/>
        </authorList>
    </citation>
    <scope>NUCLEOTIDE SEQUENCE</scope>
    <source>
        <strain evidence="6">DUCC20226</strain>
    </source>
</reference>
<protein>
    <recommendedName>
        <fullName evidence="5">Calpain catalytic domain-containing protein</fullName>
    </recommendedName>
</protein>
<feature type="region of interest" description="Disordered" evidence="4">
    <location>
        <begin position="616"/>
        <end position="753"/>
    </location>
</feature>
<keyword evidence="3" id="KW-0788">Thiol protease</keyword>
<dbReference type="PANTHER" id="PTHR10183:SF425">
    <property type="entry name" value="CALPAIN-5"/>
    <property type="match status" value="1"/>
</dbReference>
<feature type="compositionally biased region" description="Polar residues" evidence="4">
    <location>
        <begin position="688"/>
        <end position="698"/>
    </location>
</feature>
<feature type="active site" evidence="2 3">
    <location>
        <position position="203"/>
    </location>
</feature>
<feature type="active site" evidence="2 3">
    <location>
        <position position="409"/>
    </location>
</feature>
<feature type="compositionally biased region" description="Polar residues" evidence="4">
    <location>
        <begin position="654"/>
        <end position="667"/>
    </location>
</feature>
<evidence type="ECO:0000256" key="4">
    <source>
        <dbReference type="SAM" id="MobiDB-lite"/>
    </source>
</evidence>
<accession>A0AAD9S8J1</accession>
<dbReference type="EMBL" id="JAUJFL010000005">
    <property type="protein sequence ID" value="KAK2602259.1"/>
    <property type="molecule type" value="Genomic_DNA"/>
</dbReference>
<dbReference type="InterPro" id="IPR038765">
    <property type="entry name" value="Papain-like_cys_pep_sf"/>
</dbReference>
<evidence type="ECO:0000256" key="3">
    <source>
        <dbReference type="PROSITE-ProRule" id="PRU00239"/>
    </source>
</evidence>
<dbReference type="PROSITE" id="PS00139">
    <property type="entry name" value="THIOL_PROTEASE_CYS"/>
    <property type="match status" value="1"/>
</dbReference>
<feature type="compositionally biased region" description="Basic and acidic residues" evidence="4">
    <location>
        <begin position="716"/>
        <end position="752"/>
    </location>
</feature>
<evidence type="ECO:0000256" key="1">
    <source>
        <dbReference type="ARBA" id="ARBA00007623"/>
    </source>
</evidence>
<dbReference type="PROSITE" id="PS50203">
    <property type="entry name" value="CALPAIN_CAT"/>
    <property type="match status" value="1"/>
</dbReference>
<evidence type="ECO:0000313" key="7">
    <source>
        <dbReference type="Proteomes" id="UP001265746"/>
    </source>
</evidence>
<dbReference type="InterPro" id="IPR022684">
    <property type="entry name" value="Calpain_cysteine_protease"/>
</dbReference>
<comment type="caution">
    <text evidence="6">The sequence shown here is derived from an EMBL/GenBank/DDBJ whole genome shotgun (WGS) entry which is preliminary data.</text>
</comment>
<comment type="similarity">
    <text evidence="1">Belongs to the peptidase C2 family.</text>
</comment>
<proteinExistence type="inferred from homology"/>
<sequence length="781" mass="87197">MSEHPAASSGTPAKEKPPPPQQVVADFWAEFSIEQPGRVTRILPPSSHAKLLKKEISNGPTLGNVKTTLGYEAARDECRKKVQRIANECRRLNEKWSDPDFNLESDEDNCLHGLIDNDSPRGPSVDVYDLRNALRVLNSAPNLLAPLETISLPALGNILEREPHKDSSYPQSVHRVDFTFNKPQFTIDGFGTSDVQQGQLGDCWWVASAAALCNVDGHMDKICVARDEECGVYGFVFFRDGEWISTVVDDNLCLNSVDFDDAYSAAYDPSGKKAKKWKEQNQTGSEALFYASCEDSNETWLPLLEKAYAKIHGDYDATESGWAGEGVEDMSGGIATTINLNRILSKERLWQELLRANKDFIFTISTPGAEGGDSDSRNGLTSQHAYTVLEAVEHEDEAGKSIRFVRIRNPWGLRDPTGKGEWDGSWSDGSKEWTPYWMEKLKHKFGDDGVFYISFEDMLKRFNLLDRVRLFNGDDWYISQWWTSVTVPWMATYLDDSKFVVDVTEPGIVVFALSQLDERYYQGLEGQYSFDLHFLLREAGSDDHIALAGSELRARSVSAELQLEPGKYEVVPKIVAYRNKDDDLVEETVKKAAESNPRKLQQIGLNYDRAHLKATQWNPISETSKDPKSTPPQESKTSEQPTDDKVVARLETLAISSSQGVTATESTGVDPAETDTTKDDEVRREQPPGTSAVGSVATQRDEPQLDVPLGPEGEGEGDRDYDHDHHDHDHDHGPDNIEQQPKTEDQPDEAKHAAGPWNAVCVVGLRVYSKDANLGLHLEQS</sequence>
<dbReference type="Pfam" id="PF00648">
    <property type="entry name" value="Peptidase_C2"/>
    <property type="match status" value="1"/>
</dbReference>
<dbReference type="InterPro" id="IPR000169">
    <property type="entry name" value="Pept_cys_AS"/>
</dbReference>
<dbReference type="SUPFAM" id="SSF54001">
    <property type="entry name" value="Cysteine proteinases"/>
    <property type="match status" value="1"/>
</dbReference>
<evidence type="ECO:0000256" key="2">
    <source>
        <dbReference type="PIRSR" id="PIRSR622684-1"/>
    </source>
</evidence>
<keyword evidence="3" id="KW-0378">Hydrolase</keyword>
<evidence type="ECO:0000313" key="6">
    <source>
        <dbReference type="EMBL" id="KAK2602259.1"/>
    </source>
</evidence>
<dbReference type="GO" id="GO:0006508">
    <property type="term" value="P:proteolysis"/>
    <property type="evidence" value="ECO:0007669"/>
    <property type="project" value="UniProtKB-KW"/>
</dbReference>
<dbReference type="Gene3D" id="3.90.70.10">
    <property type="entry name" value="Cysteine proteinases"/>
    <property type="match status" value="1"/>
</dbReference>
<feature type="compositionally biased region" description="Polar residues" evidence="4">
    <location>
        <begin position="631"/>
        <end position="640"/>
    </location>
</feature>
<keyword evidence="7" id="KW-1185">Reference proteome</keyword>
<keyword evidence="3" id="KW-0645">Protease</keyword>
<dbReference type="GO" id="GO:0004198">
    <property type="term" value="F:calcium-dependent cysteine-type endopeptidase activity"/>
    <property type="evidence" value="ECO:0007669"/>
    <property type="project" value="InterPro"/>
</dbReference>
<gene>
    <name evidence="6" type="ORF">N8I77_008808</name>
</gene>
<dbReference type="SMART" id="SM00230">
    <property type="entry name" value="CysPc"/>
    <property type="match status" value="1"/>
</dbReference>
<dbReference type="AlphaFoldDB" id="A0AAD9S8J1"/>
<evidence type="ECO:0000259" key="5">
    <source>
        <dbReference type="PROSITE" id="PS50203"/>
    </source>
</evidence>
<dbReference type="Proteomes" id="UP001265746">
    <property type="component" value="Unassembled WGS sequence"/>
</dbReference>